<dbReference type="Proteomes" id="UP001186944">
    <property type="component" value="Unassembled WGS sequence"/>
</dbReference>
<keyword evidence="1" id="KW-0677">Repeat</keyword>
<evidence type="ECO:0000256" key="1">
    <source>
        <dbReference type="ARBA" id="ARBA00022737"/>
    </source>
</evidence>
<keyword evidence="2" id="KW-0106">Calcium</keyword>
<feature type="domain" description="EF-hand" evidence="4">
    <location>
        <begin position="77"/>
        <end position="112"/>
    </location>
</feature>
<dbReference type="InterPro" id="IPR011992">
    <property type="entry name" value="EF-hand-dom_pair"/>
</dbReference>
<dbReference type="EMBL" id="VSWD01000011">
    <property type="protein sequence ID" value="KAK3088455.1"/>
    <property type="molecule type" value="Genomic_DNA"/>
</dbReference>
<reference evidence="5" key="1">
    <citation type="submission" date="2019-08" db="EMBL/GenBank/DDBJ databases">
        <title>The improved chromosome-level genome for the pearl oyster Pinctada fucata martensii using PacBio sequencing and Hi-C.</title>
        <authorList>
            <person name="Zheng Z."/>
        </authorList>
    </citation>
    <scope>NUCLEOTIDE SEQUENCE</scope>
    <source>
        <strain evidence="5">ZZ-2019</strain>
        <tissue evidence="5">Adductor muscle</tissue>
    </source>
</reference>
<dbReference type="InterPro" id="IPR018247">
    <property type="entry name" value="EF_Hand_1_Ca_BS"/>
</dbReference>
<evidence type="ECO:0000313" key="6">
    <source>
        <dbReference type="Proteomes" id="UP001186944"/>
    </source>
</evidence>
<dbReference type="PROSITE" id="PS00018">
    <property type="entry name" value="EF_HAND_1"/>
    <property type="match status" value="2"/>
</dbReference>
<dbReference type="GO" id="GO:0005509">
    <property type="term" value="F:calcium ion binding"/>
    <property type="evidence" value="ECO:0007669"/>
    <property type="project" value="InterPro"/>
</dbReference>
<organism evidence="5 6">
    <name type="scientific">Pinctada imbricata</name>
    <name type="common">Atlantic pearl-oyster</name>
    <name type="synonym">Pinctada martensii</name>
    <dbReference type="NCBI Taxonomy" id="66713"/>
    <lineage>
        <taxon>Eukaryota</taxon>
        <taxon>Metazoa</taxon>
        <taxon>Spiralia</taxon>
        <taxon>Lophotrochozoa</taxon>
        <taxon>Mollusca</taxon>
        <taxon>Bivalvia</taxon>
        <taxon>Autobranchia</taxon>
        <taxon>Pteriomorphia</taxon>
        <taxon>Pterioida</taxon>
        <taxon>Pterioidea</taxon>
        <taxon>Pteriidae</taxon>
        <taxon>Pinctada</taxon>
    </lineage>
</organism>
<gene>
    <name evidence="5" type="ORF">FSP39_019397</name>
</gene>
<dbReference type="FunFam" id="1.10.238.10:FF:000001">
    <property type="entry name" value="Calmodulin 1"/>
    <property type="match status" value="1"/>
</dbReference>
<proteinExistence type="predicted"/>
<accession>A0AA89BV36</accession>
<name>A0AA89BV36_PINIB</name>
<dbReference type="SUPFAM" id="SSF47473">
    <property type="entry name" value="EF-hand"/>
    <property type="match status" value="1"/>
</dbReference>
<sequence length="113" mass="13024">MNPTSKEVDAWWKVADANGDGFISFEEYMDIMKANYETIDIEKERMKTAFALLDKNGDGSISLDEFRAAMTFRNNDVSNEDIEEFFREIDADGDGTIDYNGKFIFLKNVIFHI</sequence>
<feature type="domain" description="EF-hand" evidence="4">
    <location>
        <begin position="41"/>
        <end position="76"/>
    </location>
</feature>
<dbReference type="Pfam" id="PF13499">
    <property type="entry name" value="EF-hand_7"/>
    <property type="match status" value="1"/>
</dbReference>
<dbReference type="PANTHER" id="PTHR23050">
    <property type="entry name" value="CALCIUM BINDING PROTEIN"/>
    <property type="match status" value="1"/>
</dbReference>
<dbReference type="SMART" id="SM00054">
    <property type="entry name" value="EFh"/>
    <property type="match status" value="3"/>
</dbReference>
<dbReference type="PROSITE" id="PS50222">
    <property type="entry name" value="EF_HAND_2"/>
    <property type="match status" value="3"/>
</dbReference>
<feature type="domain" description="EF-hand" evidence="4">
    <location>
        <begin position="3"/>
        <end position="38"/>
    </location>
</feature>
<dbReference type="Gene3D" id="1.10.238.10">
    <property type="entry name" value="EF-hand"/>
    <property type="match status" value="2"/>
</dbReference>
<dbReference type="AlphaFoldDB" id="A0AA89BV36"/>
<evidence type="ECO:0000256" key="3">
    <source>
        <dbReference type="ARBA" id="ARBA00023179"/>
    </source>
</evidence>
<evidence type="ECO:0000313" key="5">
    <source>
        <dbReference type="EMBL" id="KAK3088455.1"/>
    </source>
</evidence>
<comment type="caution">
    <text evidence="5">The sequence shown here is derived from an EMBL/GenBank/DDBJ whole genome shotgun (WGS) entry which is preliminary data.</text>
</comment>
<keyword evidence="3" id="KW-0514">Muscle protein</keyword>
<protein>
    <recommendedName>
        <fullName evidence="4">EF-hand domain-containing protein</fullName>
    </recommendedName>
</protein>
<evidence type="ECO:0000259" key="4">
    <source>
        <dbReference type="PROSITE" id="PS50222"/>
    </source>
</evidence>
<dbReference type="CDD" id="cd00051">
    <property type="entry name" value="EFh"/>
    <property type="match status" value="2"/>
</dbReference>
<dbReference type="Pfam" id="PF00036">
    <property type="entry name" value="EF-hand_1"/>
    <property type="match status" value="1"/>
</dbReference>
<dbReference type="InterPro" id="IPR050145">
    <property type="entry name" value="Centrin_CML-like"/>
</dbReference>
<keyword evidence="6" id="KW-1185">Reference proteome</keyword>
<evidence type="ECO:0000256" key="2">
    <source>
        <dbReference type="ARBA" id="ARBA00022837"/>
    </source>
</evidence>
<dbReference type="InterPro" id="IPR002048">
    <property type="entry name" value="EF_hand_dom"/>
</dbReference>